<organism evidence="5 6">
    <name type="scientific">Caerostris darwini</name>
    <dbReference type="NCBI Taxonomy" id="1538125"/>
    <lineage>
        <taxon>Eukaryota</taxon>
        <taxon>Metazoa</taxon>
        <taxon>Ecdysozoa</taxon>
        <taxon>Arthropoda</taxon>
        <taxon>Chelicerata</taxon>
        <taxon>Arachnida</taxon>
        <taxon>Araneae</taxon>
        <taxon>Araneomorphae</taxon>
        <taxon>Entelegynae</taxon>
        <taxon>Araneoidea</taxon>
        <taxon>Araneidae</taxon>
        <taxon>Caerostris</taxon>
    </lineage>
</organism>
<keyword evidence="5" id="KW-0482">Metalloprotease</keyword>
<dbReference type="GO" id="GO:0004222">
    <property type="term" value="F:metalloendopeptidase activity"/>
    <property type="evidence" value="ECO:0007669"/>
    <property type="project" value="InterPro"/>
</dbReference>
<feature type="domain" description="Peptidase M12B" evidence="4">
    <location>
        <begin position="201"/>
        <end position="442"/>
    </location>
</feature>
<evidence type="ECO:0000313" key="6">
    <source>
        <dbReference type="Proteomes" id="UP001054837"/>
    </source>
</evidence>
<dbReference type="Proteomes" id="UP001054837">
    <property type="component" value="Unassembled WGS sequence"/>
</dbReference>
<keyword evidence="5" id="KW-0378">Hydrolase</keyword>
<feature type="binding site" evidence="1">
    <location>
        <position position="384"/>
    </location>
    <ligand>
        <name>Zn(2+)</name>
        <dbReference type="ChEBI" id="CHEBI:29105"/>
        <note>catalytic</note>
    </ligand>
</feature>
<proteinExistence type="predicted"/>
<dbReference type="InterPro" id="IPR036436">
    <property type="entry name" value="Disintegrin_dom_sf"/>
</dbReference>
<sequence length="679" mass="76102">MMPYEIVSAIVTKTQNFYPSEKYFDAEVQFEAFNKTFHLLLYEDLKFRDMEIESFQPSTQIRANSTFYEGILRNKTFDSSVSGYFHKGTFCGTVTEHRTMYFLEPASIVYPNDSSRSDKMVVYRSEDSVEWDDEADIKKTSKDRSVIRDEFSNGWNRNGMNFENISSQRNEIPLRWMKIPSAPKYFSYLNRVANKSGDADRACQIEMVADHTLYEYFNKDIDDVSGFLYLHAKYTDSIFRKTDFDGDGLPDNMRIVAKKITVYKSVNDPEYTLASAKDLHELLLKFSMRIQSHCLSICMSNRFIVVNVTDASYVSSFRWFYSQTIGQAFRPSPGRRGAPGGICQTPLWYSRRLGWRSLNTAAVTIRNRGGNRMPLVTTLLAVAHEIGHSFGSDHDPFDDLFCSPGGDRGHYLMHPKSTSSRRELNEVFSPCSRLQMGRIIRERGGCLGAPPTYCGNGVREGGEECDCGWEKICGDLDPCCTPSDAPKGGCALRNGSGCSPKESPCCKEDCTVESNEGALCFRSDTHCLISRCDGRTATCPAPTPSPDGYPCKGTSKTCKGGECNSTVCTDRDLEDCMCEDVGLSCYVCCSKDDQCLPAHGMGLETPWGGRFVALEGTHCGTSGNHRCDGAGNCVDVKSRKVKDGDKSHDALWWTLIILAVVLLSLVFLFLYLLRKQLTR</sequence>
<dbReference type="PANTHER" id="PTHR45702:SF2">
    <property type="entry name" value="KUZBANIAN, ISOFORM A"/>
    <property type="match status" value="1"/>
</dbReference>
<evidence type="ECO:0000256" key="1">
    <source>
        <dbReference type="PROSITE-ProRule" id="PRU00276"/>
    </source>
</evidence>
<reference evidence="5 6" key="1">
    <citation type="submission" date="2021-06" db="EMBL/GenBank/DDBJ databases">
        <title>Caerostris darwini draft genome.</title>
        <authorList>
            <person name="Kono N."/>
            <person name="Arakawa K."/>
        </authorList>
    </citation>
    <scope>NUCLEOTIDE SEQUENCE [LARGE SCALE GENOMIC DNA]</scope>
</reference>
<keyword evidence="1" id="KW-0479">Metal-binding</keyword>
<name>A0AAV4VST1_9ARAC</name>
<dbReference type="AlphaFoldDB" id="A0AAV4VST1"/>
<feature type="transmembrane region" description="Helical" evidence="2">
    <location>
        <begin position="650"/>
        <end position="673"/>
    </location>
</feature>
<dbReference type="Gene3D" id="3.40.390.10">
    <property type="entry name" value="Collagenase (Catalytic Domain)"/>
    <property type="match status" value="1"/>
</dbReference>
<dbReference type="Gene3D" id="4.10.70.10">
    <property type="entry name" value="Disintegrin domain"/>
    <property type="match status" value="1"/>
</dbReference>
<feature type="active site" evidence="1">
    <location>
        <position position="385"/>
    </location>
</feature>
<keyword evidence="2" id="KW-0472">Membrane</keyword>
<dbReference type="PROSITE" id="PS50215">
    <property type="entry name" value="ADAM_MEPRO"/>
    <property type="match status" value="1"/>
</dbReference>
<feature type="domain" description="Disintegrin" evidence="3">
    <location>
        <begin position="451"/>
        <end position="547"/>
    </location>
</feature>
<protein>
    <submittedName>
        <fullName evidence="5">Disintegrin and metalloproteinase domain-containing protein 10</fullName>
    </submittedName>
</protein>
<keyword evidence="2" id="KW-1133">Transmembrane helix</keyword>
<dbReference type="Pfam" id="PF13574">
    <property type="entry name" value="Reprolysin_2"/>
    <property type="match status" value="1"/>
</dbReference>
<dbReference type="GO" id="GO:0046872">
    <property type="term" value="F:metal ion binding"/>
    <property type="evidence" value="ECO:0007669"/>
    <property type="project" value="UniProtKB-KW"/>
</dbReference>
<keyword evidence="2" id="KW-0812">Transmembrane</keyword>
<dbReference type="GO" id="GO:0005886">
    <property type="term" value="C:plasma membrane"/>
    <property type="evidence" value="ECO:0007669"/>
    <property type="project" value="TreeGrafter"/>
</dbReference>
<feature type="binding site" evidence="1">
    <location>
        <position position="394"/>
    </location>
    <ligand>
        <name>Zn(2+)</name>
        <dbReference type="ChEBI" id="CHEBI:29105"/>
        <note>catalytic</note>
    </ligand>
</feature>
<keyword evidence="6" id="KW-1185">Reference proteome</keyword>
<dbReference type="InterPro" id="IPR001762">
    <property type="entry name" value="Disintegrin_dom"/>
</dbReference>
<dbReference type="SMART" id="SM00050">
    <property type="entry name" value="DISIN"/>
    <property type="match status" value="1"/>
</dbReference>
<dbReference type="InterPro" id="IPR024079">
    <property type="entry name" value="MetalloPept_cat_dom_sf"/>
</dbReference>
<evidence type="ECO:0000313" key="5">
    <source>
        <dbReference type="EMBL" id="GIY73450.1"/>
    </source>
</evidence>
<dbReference type="EMBL" id="BPLQ01013610">
    <property type="protein sequence ID" value="GIY73450.1"/>
    <property type="molecule type" value="Genomic_DNA"/>
</dbReference>
<evidence type="ECO:0000259" key="4">
    <source>
        <dbReference type="PROSITE" id="PS50215"/>
    </source>
</evidence>
<evidence type="ECO:0000256" key="2">
    <source>
        <dbReference type="SAM" id="Phobius"/>
    </source>
</evidence>
<accession>A0AAV4VST1</accession>
<gene>
    <name evidence="5" type="primary">sup-17_1</name>
    <name evidence="5" type="ORF">CDAR_493931</name>
</gene>
<dbReference type="InterPro" id="IPR051489">
    <property type="entry name" value="ADAM_Metalloproteinase"/>
</dbReference>
<evidence type="ECO:0000259" key="3">
    <source>
        <dbReference type="PROSITE" id="PS50214"/>
    </source>
</evidence>
<keyword evidence="1" id="KW-0862">Zinc</keyword>
<dbReference type="PROSITE" id="PS50214">
    <property type="entry name" value="DISINTEGRIN_2"/>
    <property type="match status" value="1"/>
</dbReference>
<keyword evidence="5" id="KW-0645">Protease</keyword>
<dbReference type="InterPro" id="IPR001590">
    <property type="entry name" value="Peptidase_M12B"/>
</dbReference>
<comment type="caution">
    <text evidence="5">The sequence shown here is derived from an EMBL/GenBank/DDBJ whole genome shotgun (WGS) entry which is preliminary data.</text>
</comment>
<dbReference type="GO" id="GO:0006509">
    <property type="term" value="P:membrane protein ectodomain proteolysis"/>
    <property type="evidence" value="ECO:0007669"/>
    <property type="project" value="TreeGrafter"/>
</dbReference>
<dbReference type="GO" id="GO:0007219">
    <property type="term" value="P:Notch signaling pathway"/>
    <property type="evidence" value="ECO:0007669"/>
    <property type="project" value="TreeGrafter"/>
</dbReference>
<feature type="binding site" evidence="1">
    <location>
        <position position="388"/>
    </location>
    <ligand>
        <name>Zn(2+)</name>
        <dbReference type="ChEBI" id="CHEBI:29105"/>
        <note>catalytic</note>
    </ligand>
</feature>
<dbReference type="SUPFAM" id="SSF55486">
    <property type="entry name" value="Metalloproteases ('zincins'), catalytic domain"/>
    <property type="match status" value="1"/>
</dbReference>
<dbReference type="PANTHER" id="PTHR45702">
    <property type="entry name" value="ADAM10/ADAM17 METALLOPEPTIDASE FAMILY MEMBER"/>
    <property type="match status" value="1"/>
</dbReference>
<comment type="caution">
    <text evidence="1">Lacks conserved residue(s) required for the propagation of feature annotation.</text>
</comment>